<keyword evidence="2" id="KW-1185">Reference proteome</keyword>
<name>A0ABR7RKX2_9PROT</name>
<evidence type="ECO:0008006" key="3">
    <source>
        <dbReference type="Google" id="ProtNLM"/>
    </source>
</evidence>
<accession>A0ABR7RKX2</accession>
<dbReference type="EMBL" id="JACTVA010000015">
    <property type="protein sequence ID" value="MBC9207229.1"/>
    <property type="molecule type" value="Genomic_DNA"/>
</dbReference>
<reference evidence="1 2" key="1">
    <citation type="journal article" date="2013" name="Int. J. Syst. Evol. Microbiol.">
        <title>Roseomonas aerophila sp. nov., isolated from air.</title>
        <authorList>
            <person name="Kim S.J."/>
            <person name="Weon H.Y."/>
            <person name="Ahn J.H."/>
            <person name="Hong S.B."/>
            <person name="Seok S.J."/>
            <person name="Whang K.S."/>
            <person name="Kwon S.W."/>
        </authorList>
    </citation>
    <scope>NUCLEOTIDE SEQUENCE [LARGE SCALE GENOMIC DNA]</scope>
    <source>
        <strain evidence="1 2">NBRC 108923</strain>
    </source>
</reference>
<dbReference type="RefSeq" id="WP_187784401.1">
    <property type="nucleotide sequence ID" value="NZ_JACTVA010000015.1"/>
</dbReference>
<gene>
    <name evidence="1" type="ORF">IBL26_10315</name>
</gene>
<evidence type="ECO:0000313" key="2">
    <source>
        <dbReference type="Proteomes" id="UP000626026"/>
    </source>
</evidence>
<evidence type="ECO:0000313" key="1">
    <source>
        <dbReference type="EMBL" id="MBC9207229.1"/>
    </source>
</evidence>
<comment type="caution">
    <text evidence="1">The sequence shown here is derived from an EMBL/GenBank/DDBJ whole genome shotgun (WGS) entry which is preliminary data.</text>
</comment>
<organism evidence="1 2">
    <name type="scientific">Teichococcus aerophilus</name>
    <dbReference type="NCBI Taxonomy" id="1224513"/>
    <lineage>
        <taxon>Bacteria</taxon>
        <taxon>Pseudomonadati</taxon>
        <taxon>Pseudomonadota</taxon>
        <taxon>Alphaproteobacteria</taxon>
        <taxon>Acetobacterales</taxon>
        <taxon>Roseomonadaceae</taxon>
        <taxon>Roseomonas</taxon>
    </lineage>
</organism>
<proteinExistence type="predicted"/>
<protein>
    <recommendedName>
        <fullName evidence="3">ACT domain-containing protein</fullName>
    </recommendedName>
</protein>
<dbReference type="Proteomes" id="UP000626026">
    <property type="component" value="Unassembled WGS sequence"/>
</dbReference>
<sequence>MSDLSPALTVARFVVVADAYPGLLSRVLEPLAKRDLVPDRVRAQREGELLRVELGLDAMPVEMLHLVAGNLGQIIGVRRVEAMEGRHIRLASAA</sequence>